<sequence>MNSFKIRTFGMLRSHWSTTLLLRCTTRI</sequence>
<name>A0A7J8UUF8_9ROSI</name>
<reference evidence="1 2" key="1">
    <citation type="journal article" date="2019" name="Genome Biol. Evol.">
        <title>Insights into the evolution of the New World diploid cottons (Gossypium, subgenus Houzingenia) based on genome sequencing.</title>
        <authorList>
            <person name="Grover C.E."/>
            <person name="Arick M.A. 2nd"/>
            <person name="Thrash A."/>
            <person name="Conover J.L."/>
            <person name="Sanders W.S."/>
            <person name="Peterson D.G."/>
            <person name="Frelichowski J.E."/>
            <person name="Scheffler J.A."/>
            <person name="Scheffler B.E."/>
            <person name="Wendel J.F."/>
        </authorList>
    </citation>
    <scope>NUCLEOTIDE SEQUENCE [LARGE SCALE GENOMIC DNA]</scope>
    <source>
        <strain evidence="1">57</strain>
        <tissue evidence="1">Leaf</tissue>
    </source>
</reference>
<dbReference type="Proteomes" id="UP000593573">
    <property type="component" value="Unassembled WGS sequence"/>
</dbReference>
<evidence type="ECO:0000313" key="1">
    <source>
        <dbReference type="EMBL" id="MBA0653884.1"/>
    </source>
</evidence>
<dbReference type="AlphaFoldDB" id="A0A7J8UUF8"/>
<dbReference type="EMBL" id="JABFAB010000007">
    <property type="protein sequence ID" value="MBA0653884.1"/>
    <property type="molecule type" value="Genomic_DNA"/>
</dbReference>
<protein>
    <submittedName>
        <fullName evidence="1">Uncharacterized protein</fullName>
    </submittedName>
</protein>
<keyword evidence="2" id="KW-1185">Reference proteome</keyword>
<evidence type="ECO:0000313" key="2">
    <source>
        <dbReference type="Proteomes" id="UP000593573"/>
    </source>
</evidence>
<organism evidence="1 2">
    <name type="scientific">Gossypium klotzschianum</name>
    <dbReference type="NCBI Taxonomy" id="34286"/>
    <lineage>
        <taxon>Eukaryota</taxon>
        <taxon>Viridiplantae</taxon>
        <taxon>Streptophyta</taxon>
        <taxon>Embryophyta</taxon>
        <taxon>Tracheophyta</taxon>
        <taxon>Spermatophyta</taxon>
        <taxon>Magnoliopsida</taxon>
        <taxon>eudicotyledons</taxon>
        <taxon>Gunneridae</taxon>
        <taxon>Pentapetalae</taxon>
        <taxon>rosids</taxon>
        <taxon>malvids</taxon>
        <taxon>Malvales</taxon>
        <taxon>Malvaceae</taxon>
        <taxon>Malvoideae</taxon>
        <taxon>Gossypium</taxon>
    </lineage>
</organism>
<dbReference type="OrthoDB" id="996666at2759"/>
<proteinExistence type="predicted"/>
<gene>
    <name evidence="1" type="ORF">Goklo_020990</name>
</gene>
<comment type="caution">
    <text evidence="1">The sequence shown here is derived from an EMBL/GenBank/DDBJ whole genome shotgun (WGS) entry which is preliminary data.</text>
</comment>
<accession>A0A7J8UUF8</accession>